<dbReference type="InterPro" id="IPR017932">
    <property type="entry name" value="GATase_2_dom"/>
</dbReference>
<evidence type="ECO:0000259" key="2">
    <source>
        <dbReference type="PROSITE" id="PS51278"/>
    </source>
</evidence>
<dbReference type="Pfam" id="PF13230">
    <property type="entry name" value="GATase_4"/>
    <property type="match status" value="1"/>
</dbReference>
<reference evidence="3 4" key="1">
    <citation type="journal article" date="2017" name="Environ. Microbiol.">
        <title>Genomic and physiological analyses of 'Reinekea forsetii' reveal a versatile opportunistic lifestyle during spring algae blooms.</title>
        <authorList>
            <person name="Avci B."/>
            <person name="Hahnke R.L."/>
            <person name="Chafee M."/>
            <person name="Fischer T."/>
            <person name="Gruber-Vodicka H."/>
            <person name="Tegetmeyer H.E."/>
            <person name="Harder J."/>
            <person name="Fuchs B.M."/>
            <person name="Amann R.I."/>
            <person name="Teeling H."/>
        </authorList>
    </citation>
    <scope>NUCLEOTIDE SEQUENCE [LARGE SCALE GENOMIC DNA]</scope>
    <source>
        <strain evidence="3 4">Hel1_31_D35</strain>
    </source>
</reference>
<gene>
    <name evidence="3" type="ORF">REIFOR_02080</name>
</gene>
<dbReference type="KEGG" id="rfo:REIFOR_02080"/>
<keyword evidence="3" id="KW-0808">Transferase</keyword>
<feature type="domain" description="Glutamine amidotransferase type-2" evidence="2">
    <location>
        <begin position="2"/>
        <end position="269"/>
    </location>
</feature>
<dbReference type="PROSITE" id="PS51278">
    <property type="entry name" value="GATASE_TYPE_2"/>
    <property type="match status" value="1"/>
</dbReference>
<protein>
    <submittedName>
        <fullName evidence="3">Glutamine amidotransferase</fullName>
    </submittedName>
</protein>
<dbReference type="AlphaFoldDB" id="A0A2K8KR52"/>
<evidence type="ECO:0000313" key="3">
    <source>
        <dbReference type="EMBL" id="ATX77215.1"/>
    </source>
</evidence>
<keyword evidence="4" id="KW-1185">Reference proteome</keyword>
<evidence type="ECO:0000256" key="1">
    <source>
        <dbReference type="ARBA" id="ARBA00022962"/>
    </source>
</evidence>
<dbReference type="GO" id="GO:0016740">
    <property type="term" value="F:transferase activity"/>
    <property type="evidence" value="ECO:0007669"/>
    <property type="project" value="UniProtKB-KW"/>
</dbReference>
<dbReference type="PANTHER" id="PTHR42824:SF1">
    <property type="entry name" value="GLUTAMINE AMIDOTRANSFERASE YAFJ-RELATED"/>
    <property type="match status" value="1"/>
</dbReference>
<name>A0A2K8KR52_9GAMM</name>
<dbReference type="EMBL" id="CP011797">
    <property type="protein sequence ID" value="ATX77215.1"/>
    <property type="molecule type" value="Genomic_DNA"/>
</dbReference>
<dbReference type="Gene3D" id="3.60.20.10">
    <property type="entry name" value="Glutamine Phosphoribosylpyrophosphate, subunit 1, domain 1"/>
    <property type="match status" value="1"/>
</dbReference>
<dbReference type="InterPro" id="IPR029055">
    <property type="entry name" value="Ntn_hydrolases_N"/>
</dbReference>
<sequence length="269" mass="29741">MCELLAMSANVPTDICFSFTGLIRRGGATGPHGDGFGICFYESGGLREFKDYQASATSAIAEFLRTYPIQSKIALSHIRQANVGAVNLQNTHPFQRELWGRAWTLAHNGQIDLSRVPQANFYCPVGTTDSEKIFCWLLDKLREQATEQTPWSELAQLLQHYCQQLNQLGVCNLLLSDGNGLFVFCSTKLSWLCRQAPFGPAHLCDRDLTVDFSSVTHIDDRVAVIATQPLTDNEDWHAMQSGEGRLFCDGVSTWQSLGPSVVHPKGSGL</sequence>
<keyword evidence="1 3" id="KW-0315">Glutamine amidotransferase</keyword>
<dbReference type="Proteomes" id="UP000229757">
    <property type="component" value="Chromosome"/>
</dbReference>
<accession>A0A2K8KR52</accession>
<dbReference type="OrthoDB" id="321954at2"/>
<proteinExistence type="predicted"/>
<dbReference type="CDD" id="cd01908">
    <property type="entry name" value="YafJ"/>
    <property type="match status" value="1"/>
</dbReference>
<dbReference type="InterPro" id="IPR026869">
    <property type="entry name" value="EgtC-like"/>
</dbReference>
<dbReference type="RefSeq" id="WP_100258753.1">
    <property type="nucleotide sequence ID" value="NZ_CP011797.1"/>
</dbReference>
<evidence type="ECO:0000313" key="4">
    <source>
        <dbReference type="Proteomes" id="UP000229757"/>
    </source>
</evidence>
<dbReference type="SUPFAM" id="SSF56235">
    <property type="entry name" value="N-terminal nucleophile aminohydrolases (Ntn hydrolases)"/>
    <property type="match status" value="1"/>
</dbReference>
<organism evidence="3 4">
    <name type="scientific">Reinekea forsetii</name>
    <dbReference type="NCBI Taxonomy" id="1336806"/>
    <lineage>
        <taxon>Bacteria</taxon>
        <taxon>Pseudomonadati</taxon>
        <taxon>Pseudomonadota</taxon>
        <taxon>Gammaproteobacteria</taxon>
        <taxon>Oceanospirillales</taxon>
        <taxon>Saccharospirillaceae</taxon>
        <taxon>Reinekea</taxon>
    </lineage>
</organism>
<dbReference type="PANTHER" id="PTHR42824">
    <property type="entry name" value="GLUTAMINE AMIDOTRANSFERASE"/>
    <property type="match status" value="1"/>
</dbReference>